<dbReference type="GO" id="GO:0009691">
    <property type="term" value="P:cytokinin biosynthetic process"/>
    <property type="evidence" value="ECO:0007669"/>
    <property type="project" value="InterPro"/>
</dbReference>
<sequence length="544" mass="59100">MSKKIESVAVFCGSSPGRRAEYLDAAQDVGATLAKHKLRLVYGGGTRGIMGGVSAAVLSQGGRTLGILPRTMLSAPNRPAMPTAAAKEDAANPSAESAPASQSGAVAGSAEGSGPEIWKDEAQRSADRVETILVDNMHERKAIMQDKGDAFIVVPGGYGTFEEAFEVVTWCQLGIHRKPVIFLNVCGFYEGARTLITNAAQEGFISPAGLGLVAFVEQSDADKLSGSWGEASLKALEELSQRIVKNGPGYWDWSKSKGVDTSEAKSTRDQPEDVTKTDSAARAVDVTNLTFSFSPEKEPALIDCNLSLTRGSRCLLIGANGAGKSTLLRLLAGKRLPGRDAHVRVYGRDVFHDAPLGGYRHKERRDRLLDILDVDVAWRMHQISDGERRRVQLTMGLMEEWTVLLLDEVTVDLDVQVRADLLDFLMTETRERGATIIYATHIFDGLQTFPTHVVHMQLGTTTTPLPIAWPPSSSDASDALPALDSKVEREGSVLLATALAWLRQDRELRLEKEQAEGGQKKRGAQPSKDDTDSSRFYSAYDYSH</sequence>
<accession>A0A0P1BLD7</accession>
<dbReference type="InterPro" id="IPR003439">
    <property type="entry name" value="ABC_transporter-like_ATP-bd"/>
</dbReference>
<evidence type="ECO:0000256" key="2">
    <source>
        <dbReference type="ARBA" id="ARBA00022840"/>
    </source>
</evidence>
<dbReference type="OrthoDB" id="6512918at2759"/>
<name>A0A0P1BLD7_9BASI</name>
<dbReference type="CDD" id="cd00267">
    <property type="entry name" value="ABC_ATPase"/>
    <property type="match status" value="1"/>
</dbReference>
<dbReference type="PANTHER" id="PTHR31223">
    <property type="entry name" value="LOG FAMILY PROTEIN YJL055W"/>
    <property type="match status" value="1"/>
</dbReference>
<dbReference type="Gene3D" id="3.40.50.300">
    <property type="entry name" value="P-loop containing nucleotide triphosphate hydrolases"/>
    <property type="match status" value="2"/>
</dbReference>
<dbReference type="Proteomes" id="UP000054845">
    <property type="component" value="Unassembled WGS sequence"/>
</dbReference>
<dbReference type="InterPro" id="IPR003593">
    <property type="entry name" value="AAA+_ATPase"/>
</dbReference>
<dbReference type="SUPFAM" id="SSF52540">
    <property type="entry name" value="P-loop containing nucleoside triphosphate hydrolases"/>
    <property type="match status" value="1"/>
</dbReference>
<evidence type="ECO:0000256" key="1">
    <source>
        <dbReference type="ARBA" id="ARBA00022741"/>
    </source>
</evidence>
<dbReference type="AlphaFoldDB" id="A0A0P1BLD7"/>
<keyword evidence="2" id="KW-0067">ATP-binding</keyword>
<keyword evidence="6" id="KW-1185">Reference proteome</keyword>
<protein>
    <submittedName>
        <fullName evidence="5">Predicted ABC-type transport, ATPase component/CCR4 associated factor</fullName>
    </submittedName>
</protein>
<proteinExistence type="predicted"/>
<evidence type="ECO:0000259" key="4">
    <source>
        <dbReference type="PROSITE" id="PS50893"/>
    </source>
</evidence>
<evidence type="ECO:0000313" key="5">
    <source>
        <dbReference type="EMBL" id="CEH17065.1"/>
    </source>
</evidence>
<feature type="region of interest" description="Disordered" evidence="3">
    <location>
        <begin position="73"/>
        <end position="121"/>
    </location>
</feature>
<evidence type="ECO:0000256" key="3">
    <source>
        <dbReference type="SAM" id="MobiDB-lite"/>
    </source>
</evidence>
<dbReference type="InterPro" id="IPR031100">
    <property type="entry name" value="LOG_fam"/>
</dbReference>
<dbReference type="InterPro" id="IPR027417">
    <property type="entry name" value="P-loop_NTPase"/>
</dbReference>
<organism evidence="5 6">
    <name type="scientific">Ceraceosorus bombacis</name>
    <dbReference type="NCBI Taxonomy" id="401625"/>
    <lineage>
        <taxon>Eukaryota</taxon>
        <taxon>Fungi</taxon>
        <taxon>Dikarya</taxon>
        <taxon>Basidiomycota</taxon>
        <taxon>Ustilaginomycotina</taxon>
        <taxon>Exobasidiomycetes</taxon>
        <taxon>Ceraceosorales</taxon>
        <taxon>Ceraceosoraceae</taxon>
        <taxon>Ceraceosorus</taxon>
    </lineage>
</organism>
<dbReference type="InterPro" id="IPR005269">
    <property type="entry name" value="LOG"/>
</dbReference>
<reference evidence="5 6" key="1">
    <citation type="submission" date="2014-09" db="EMBL/GenBank/DDBJ databases">
        <authorList>
            <person name="Magalhaes I.L.F."/>
            <person name="Oliveira U."/>
            <person name="Santos F.R."/>
            <person name="Vidigal T.H.D.A."/>
            <person name="Brescovit A.D."/>
            <person name="Santos A.J."/>
        </authorList>
    </citation>
    <scope>NUCLEOTIDE SEQUENCE [LARGE SCALE GENOMIC DNA]</scope>
</reference>
<dbReference type="PROSITE" id="PS50893">
    <property type="entry name" value="ABC_TRANSPORTER_2"/>
    <property type="match status" value="1"/>
</dbReference>
<dbReference type="Gene3D" id="3.40.50.450">
    <property type="match status" value="1"/>
</dbReference>
<dbReference type="Pfam" id="PF03641">
    <property type="entry name" value="Lysine_decarbox"/>
    <property type="match status" value="1"/>
</dbReference>
<dbReference type="Pfam" id="PF00005">
    <property type="entry name" value="ABC_tran"/>
    <property type="match status" value="1"/>
</dbReference>
<evidence type="ECO:0000313" key="6">
    <source>
        <dbReference type="Proteomes" id="UP000054845"/>
    </source>
</evidence>
<dbReference type="GO" id="GO:0016799">
    <property type="term" value="F:hydrolase activity, hydrolyzing N-glycosyl compounds"/>
    <property type="evidence" value="ECO:0007669"/>
    <property type="project" value="TreeGrafter"/>
</dbReference>
<feature type="domain" description="ABC transporter" evidence="4">
    <location>
        <begin position="284"/>
        <end position="483"/>
    </location>
</feature>
<dbReference type="GO" id="GO:0005829">
    <property type="term" value="C:cytosol"/>
    <property type="evidence" value="ECO:0007669"/>
    <property type="project" value="TreeGrafter"/>
</dbReference>
<dbReference type="GO" id="GO:0005524">
    <property type="term" value="F:ATP binding"/>
    <property type="evidence" value="ECO:0007669"/>
    <property type="project" value="UniProtKB-KW"/>
</dbReference>
<dbReference type="PANTHER" id="PTHR31223:SF70">
    <property type="entry name" value="LOG FAMILY PROTEIN YJL055W"/>
    <property type="match status" value="1"/>
</dbReference>
<keyword evidence="1" id="KW-0547">Nucleotide-binding</keyword>
<feature type="region of interest" description="Disordered" evidence="3">
    <location>
        <begin position="512"/>
        <end position="544"/>
    </location>
</feature>
<dbReference type="EMBL" id="CCYA01000254">
    <property type="protein sequence ID" value="CEH17065.1"/>
    <property type="molecule type" value="Genomic_DNA"/>
</dbReference>
<dbReference type="SUPFAM" id="SSF102405">
    <property type="entry name" value="MCP/YpsA-like"/>
    <property type="match status" value="1"/>
</dbReference>
<dbReference type="STRING" id="401625.A0A0P1BLD7"/>
<dbReference type="SMART" id="SM00382">
    <property type="entry name" value="AAA"/>
    <property type="match status" value="1"/>
</dbReference>
<dbReference type="NCBIfam" id="TIGR00730">
    <property type="entry name" value="Rossman fold protein, TIGR00730 family"/>
    <property type="match status" value="1"/>
</dbReference>
<dbReference type="GO" id="GO:0016887">
    <property type="term" value="F:ATP hydrolysis activity"/>
    <property type="evidence" value="ECO:0007669"/>
    <property type="project" value="InterPro"/>
</dbReference>
<feature type="compositionally biased region" description="Low complexity" evidence="3">
    <location>
        <begin position="91"/>
        <end position="114"/>
    </location>
</feature>